<evidence type="ECO:0000259" key="2">
    <source>
        <dbReference type="PROSITE" id="PS50113"/>
    </source>
</evidence>
<dbReference type="OrthoDB" id="2624050at2"/>
<sequence length="675" mass="76884">MNQEKTNMVVDETLVNLSPFPSFVLNRDGQVIIWNDLSKRYFGYEMEDFLITPSAIKTGLLSSLSTEAYQNILLGKESLLFEKAQLLTKVDTMIDSTIITSNVTINNEPATLVTCILENSYTRMDDSMQGLKDLMNGLYSSYMVVTVDAEGLIINCNPNFLAISHWTPKRVLGKTFWQLFPDNESNMKVTDTIWKTINSGQIWEGEVEKITKDGSPYWVYLTAIPTYSPATKNYEFVLFEKDITNERKMKHQLEKIAYIDPETGLMNAHRLEQVVNDMIEEKRHFSFVYISIDKYYTIKELHNSQREDNLITEFTKRMKIYFQDSEMARINEHEFVVITPLGEWFTQGFLTYLKQNPIYSGNVAVPISISGGITRSPQDQSTFPHLMKASLATIANVREAGGDNIVSLSNATHKAINRKSIIEKRLLLALDQQNLKVFYQPQVDIHTGKFLAVEALVRWEDDEIGVVKPEELIPIAEETGLINNIGSFVIEEACKQAVKWHKAGLDLKVTINLSVREFRDKNMAKSILSTLESTNCPANLIQIEITEKFALEAEAETSIIKQMRQLEEEGIVFILDDFGTGYASFRYMQLLPIETLKIDQTFIHSLLQSEKTQRLIHGMVQFGKSMNLNVLAEGVETKEQQKLLQEYGCDAIQGYLISKPVSEKIITQLALNSIK</sequence>
<dbReference type="SUPFAM" id="SSF55073">
    <property type="entry name" value="Nucleotide cyclase"/>
    <property type="match status" value="1"/>
</dbReference>
<protein>
    <submittedName>
        <fullName evidence="5">PAS domain S-box-containing protein</fullName>
    </submittedName>
</protein>
<dbReference type="EMBL" id="QJTJ01000002">
    <property type="protein sequence ID" value="PYF08557.1"/>
    <property type="molecule type" value="Genomic_DNA"/>
</dbReference>
<feature type="domain" description="PAS" evidence="1">
    <location>
        <begin position="23"/>
        <end position="50"/>
    </location>
</feature>
<dbReference type="AlphaFoldDB" id="A0A318TXR8"/>
<feature type="domain" description="PAS" evidence="1">
    <location>
        <begin position="127"/>
        <end position="200"/>
    </location>
</feature>
<keyword evidence="6" id="KW-1185">Reference proteome</keyword>
<dbReference type="SMART" id="SM00267">
    <property type="entry name" value="GGDEF"/>
    <property type="match status" value="1"/>
</dbReference>
<dbReference type="Pfam" id="PF00563">
    <property type="entry name" value="EAL"/>
    <property type="match status" value="1"/>
</dbReference>
<evidence type="ECO:0000259" key="1">
    <source>
        <dbReference type="PROSITE" id="PS50112"/>
    </source>
</evidence>
<dbReference type="Gene3D" id="3.20.20.450">
    <property type="entry name" value="EAL domain"/>
    <property type="match status" value="1"/>
</dbReference>
<accession>A0A318TXR8</accession>
<dbReference type="InterPro" id="IPR000700">
    <property type="entry name" value="PAS-assoc_C"/>
</dbReference>
<dbReference type="InterPro" id="IPR052155">
    <property type="entry name" value="Biofilm_reg_signaling"/>
</dbReference>
<feature type="domain" description="PAC" evidence="2">
    <location>
        <begin position="203"/>
        <end position="255"/>
    </location>
</feature>
<organism evidence="5 6">
    <name type="scientific">Ureibacillus chungkukjangi</name>
    <dbReference type="NCBI Taxonomy" id="1202712"/>
    <lineage>
        <taxon>Bacteria</taxon>
        <taxon>Bacillati</taxon>
        <taxon>Bacillota</taxon>
        <taxon>Bacilli</taxon>
        <taxon>Bacillales</taxon>
        <taxon>Caryophanaceae</taxon>
        <taxon>Ureibacillus</taxon>
    </lineage>
</organism>
<dbReference type="CDD" id="cd01948">
    <property type="entry name" value="EAL"/>
    <property type="match status" value="1"/>
</dbReference>
<dbReference type="Pfam" id="PF13426">
    <property type="entry name" value="PAS_9"/>
    <property type="match status" value="1"/>
</dbReference>
<feature type="domain" description="GGDEF" evidence="4">
    <location>
        <begin position="283"/>
        <end position="411"/>
    </location>
</feature>
<evidence type="ECO:0000259" key="3">
    <source>
        <dbReference type="PROSITE" id="PS50883"/>
    </source>
</evidence>
<dbReference type="Gene3D" id="3.30.450.20">
    <property type="entry name" value="PAS domain"/>
    <property type="match status" value="1"/>
</dbReference>
<dbReference type="PROSITE" id="PS50883">
    <property type="entry name" value="EAL"/>
    <property type="match status" value="1"/>
</dbReference>
<proteinExistence type="predicted"/>
<dbReference type="SUPFAM" id="SSF141868">
    <property type="entry name" value="EAL domain-like"/>
    <property type="match status" value="1"/>
</dbReference>
<dbReference type="PROSITE" id="PS50112">
    <property type="entry name" value="PAS"/>
    <property type="match status" value="2"/>
</dbReference>
<dbReference type="InterPro" id="IPR001633">
    <property type="entry name" value="EAL_dom"/>
</dbReference>
<dbReference type="CDD" id="cd00130">
    <property type="entry name" value="PAS"/>
    <property type="match status" value="1"/>
</dbReference>
<dbReference type="PROSITE" id="PS50113">
    <property type="entry name" value="PAC"/>
    <property type="match status" value="1"/>
</dbReference>
<dbReference type="Proteomes" id="UP000247416">
    <property type="component" value="Unassembled WGS sequence"/>
</dbReference>
<reference evidence="5 6" key="1">
    <citation type="submission" date="2018-06" db="EMBL/GenBank/DDBJ databases">
        <title>Genomic Encyclopedia of Archaeal and Bacterial Type Strains, Phase II (KMG-II): from individual species to whole genera.</title>
        <authorList>
            <person name="Goeker M."/>
        </authorList>
    </citation>
    <scope>NUCLEOTIDE SEQUENCE [LARGE SCALE GENOMIC DNA]</scope>
    <source>
        <strain evidence="5 6">KACC 16626</strain>
    </source>
</reference>
<dbReference type="NCBIfam" id="TIGR00229">
    <property type="entry name" value="sensory_box"/>
    <property type="match status" value="1"/>
</dbReference>
<dbReference type="InterPro" id="IPR035965">
    <property type="entry name" value="PAS-like_dom_sf"/>
</dbReference>
<dbReference type="InterPro" id="IPR035919">
    <property type="entry name" value="EAL_sf"/>
</dbReference>
<dbReference type="Pfam" id="PF00990">
    <property type="entry name" value="GGDEF"/>
    <property type="match status" value="1"/>
</dbReference>
<dbReference type="SMART" id="SM00091">
    <property type="entry name" value="PAS"/>
    <property type="match status" value="2"/>
</dbReference>
<dbReference type="InterPro" id="IPR000160">
    <property type="entry name" value="GGDEF_dom"/>
</dbReference>
<dbReference type="InterPro" id="IPR000014">
    <property type="entry name" value="PAS"/>
</dbReference>
<dbReference type="PANTHER" id="PTHR44757:SF2">
    <property type="entry name" value="BIOFILM ARCHITECTURE MAINTENANCE PROTEIN MBAA"/>
    <property type="match status" value="1"/>
</dbReference>
<dbReference type="PROSITE" id="PS50887">
    <property type="entry name" value="GGDEF"/>
    <property type="match status" value="1"/>
</dbReference>
<dbReference type="InterPro" id="IPR043128">
    <property type="entry name" value="Rev_trsase/Diguanyl_cyclase"/>
</dbReference>
<dbReference type="SUPFAM" id="SSF55785">
    <property type="entry name" value="PYP-like sensor domain (PAS domain)"/>
    <property type="match status" value="1"/>
</dbReference>
<evidence type="ECO:0000313" key="5">
    <source>
        <dbReference type="EMBL" id="PYF08557.1"/>
    </source>
</evidence>
<name>A0A318TXR8_9BACL</name>
<feature type="domain" description="EAL" evidence="3">
    <location>
        <begin position="419"/>
        <end position="674"/>
    </location>
</feature>
<evidence type="ECO:0000259" key="4">
    <source>
        <dbReference type="PROSITE" id="PS50887"/>
    </source>
</evidence>
<gene>
    <name evidence="5" type="ORF">BJ095_102324</name>
</gene>
<dbReference type="SMART" id="SM00052">
    <property type="entry name" value="EAL"/>
    <property type="match status" value="1"/>
</dbReference>
<dbReference type="Gene3D" id="3.30.70.270">
    <property type="match status" value="1"/>
</dbReference>
<comment type="caution">
    <text evidence="5">The sequence shown here is derived from an EMBL/GenBank/DDBJ whole genome shotgun (WGS) entry which is preliminary data.</text>
</comment>
<dbReference type="RefSeq" id="WP_107931540.1">
    <property type="nucleotide sequence ID" value="NZ_CP085009.1"/>
</dbReference>
<evidence type="ECO:0000313" key="6">
    <source>
        <dbReference type="Proteomes" id="UP000247416"/>
    </source>
</evidence>
<dbReference type="InterPro" id="IPR029787">
    <property type="entry name" value="Nucleotide_cyclase"/>
</dbReference>
<dbReference type="PANTHER" id="PTHR44757">
    <property type="entry name" value="DIGUANYLATE CYCLASE DGCP"/>
    <property type="match status" value="1"/>
</dbReference>